<keyword evidence="1" id="KW-0614">Plasmid</keyword>
<dbReference type="RefSeq" id="WP_406701345.1">
    <property type="nucleotide sequence ID" value="NZ_CP155448.1"/>
</dbReference>
<sequence>MFEPRVSGWPRIRSIVRVTDHVVSTPDGSPHQMAHEHREAVPGVVLFEKEPAGEAYRAILDFAAAHCYAFALVWRDQLLFDPAALDLARRLEPWLCFERHTHEWPGTKLLGSKAWVRWYTVTEVSLAEVAQADGLYDWLSPGLPEDLAFYHRDGRGWVGSISHEGEGWLDLETFGADLSRDLLRVLADHEVILAL</sequence>
<gene>
    <name evidence="1" type="ORF">V5E97_40110</name>
</gene>
<organism evidence="1">
    <name type="scientific">Singulisphaera sp. Ch08</name>
    <dbReference type="NCBI Taxonomy" id="3120278"/>
    <lineage>
        <taxon>Bacteria</taxon>
        <taxon>Pseudomonadati</taxon>
        <taxon>Planctomycetota</taxon>
        <taxon>Planctomycetia</taxon>
        <taxon>Isosphaerales</taxon>
        <taxon>Isosphaeraceae</taxon>
        <taxon>Singulisphaera</taxon>
    </lineage>
</organism>
<dbReference type="EMBL" id="CP155448">
    <property type="protein sequence ID" value="XBH08474.1"/>
    <property type="molecule type" value="Genomic_DNA"/>
</dbReference>
<proteinExistence type="predicted"/>
<name>A0AAU7CSY9_9BACT</name>
<evidence type="ECO:0000313" key="1">
    <source>
        <dbReference type="EMBL" id="XBH08474.1"/>
    </source>
</evidence>
<protein>
    <submittedName>
        <fullName evidence="1">Uncharacterized protein</fullName>
    </submittedName>
</protein>
<dbReference type="AlphaFoldDB" id="A0AAU7CSY9"/>
<geneLocation type="plasmid" evidence="1">
    <name>pSnCh</name>
</geneLocation>
<reference evidence="1" key="1">
    <citation type="submission" date="2024-05" db="EMBL/GenBank/DDBJ databases">
        <title>Planctomycetes of the genus Singulisphaera possess chitinolytic capabilities.</title>
        <authorList>
            <person name="Ivanova A."/>
        </authorList>
    </citation>
    <scope>NUCLEOTIDE SEQUENCE</scope>
    <source>
        <strain evidence="1">Ch08T</strain>
        <plasmid evidence="1">pSnCh</plasmid>
    </source>
</reference>
<accession>A0AAU7CSY9</accession>